<proteinExistence type="predicted"/>
<sequence>MKIEYDREADAIYVHLMEKPKKVARSREIEQGVILDLDTKKQVIGIEVLEVSKRFKEADAFQFGIRHISKSRLVA</sequence>
<evidence type="ECO:0008006" key="3">
    <source>
        <dbReference type="Google" id="ProtNLM"/>
    </source>
</evidence>
<evidence type="ECO:0000313" key="1">
    <source>
        <dbReference type="EMBL" id="KKW32895.1"/>
    </source>
</evidence>
<dbReference type="EMBL" id="LCRH01000014">
    <property type="protein sequence ID" value="KKW32895.1"/>
    <property type="molecule type" value="Genomic_DNA"/>
</dbReference>
<gene>
    <name evidence="1" type="ORF">UY76_C0014G0008</name>
</gene>
<comment type="caution">
    <text evidence="1">The sequence shown here is derived from an EMBL/GenBank/DDBJ whole genome shotgun (WGS) entry which is preliminary data.</text>
</comment>
<dbReference type="AlphaFoldDB" id="A0A0G1XPU0"/>
<dbReference type="Proteomes" id="UP000034054">
    <property type="component" value="Unassembled WGS sequence"/>
</dbReference>
<accession>A0A0G1XPU0</accession>
<name>A0A0G1XPU0_9BACT</name>
<dbReference type="Pfam" id="PF10049">
    <property type="entry name" value="DUF2283"/>
    <property type="match status" value="1"/>
</dbReference>
<reference evidence="1 2" key="1">
    <citation type="journal article" date="2015" name="Nature">
        <title>rRNA introns, odd ribosomes, and small enigmatic genomes across a large radiation of phyla.</title>
        <authorList>
            <person name="Brown C.T."/>
            <person name="Hug L.A."/>
            <person name="Thomas B.C."/>
            <person name="Sharon I."/>
            <person name="Castelle C.J."/>
            <person name="Singh A."/>
            <person name="Wilkins M.J."/>
            <person name="Williams K.H."/>
            <person name="Banfield J.F."/>
        </authorList>
    </citation>
    <scope>NUCLEOTIDE SEQUENCE [LARGE SCALE GENOMIC DNA]</scope>
</reference>
<dbReference type="PANTHER" id="PTHR37029:SF1">
    <property type="entry name" value="SSR1768 PROTEIN"/>
    <property type="match status" value="1"/>
</dbReference>
<dbReference type="PANTHER" id="PTHR37029">
    <property type="entry name" value="SSR1768 PROTEIN"/>
    <property type="match status" value="1"/>
</dbReference>
<evidence type="ECO:0000313" key="2">
    <source>
        <dbReference type="Proteomes" id="UP000034054"/>
    </source>
</evidence>
<protein>
    <recommendedName>
        <fullName evidence="3">DUF2283 domain-containing protein</fullName>
    </recommendedName>
</protein>
<organism evidence="1 2">
    <name type="scientific">Candidatus Uhrbacteria bacterium GW2011_GWA2_52_8d</name>
    <dbReference type="NCBI Taxonomy" id="1618979"/>
    <lineage>
        <taxon>Bacteria</taxon>
        <taxon>Candidatus Uhriibacteriota</taxon>
    </lineage>
</organism>
<dbReference type="InterPro" id="IPR019270">
    <property type="entry name" value="DUF2283"/>
</dbReference>